<name>A0A848IYS9_9BACT</name>
<protein>
    <submittedName>
        <fullName evidence="2">Uncharacterized protein</fullName>
    </submittedName>
</protein>
<dbReference type="RefSeq" id="WP_169680437.1">
    <property type="nucleotide sequence ID" value="NZ_JABBNU010000005.1"/>
</dbReference>
<evidence type="ECO:0000313" key="2">
    <source>
        <dbReference type="EMBL" id="NMM48491.1"/>
    </source>
</evidence>
<sequence>MALIFGIGFLCIGVYGLLESLKKRNGTSKYILLGSSLLLVVIPVLYWLDFIESDGLEIVLTCSILTIITFIQIYQKQKTRSKR</sequence>
<feature type="transmembrane region" description="Helical" evidence="1">
    <location>
        <begin position="30"/>
        <end position="48"/>
    </location>
</feature>
<evidence type="ECO:0000313" key="3">
    <source>
        <dbReference type="Proteomes" id="UP000559010"/>
    </source>
</evidence>
<keyword evidence="1" id="KW-1133">Transmembrane helix</keyword>
<comment type="caution">
    <text evidence="2">The sequence shown here is derived from an EMBL/GenBank/DDBJ whole genome shotgun (WGS) entry which is preliminary data.</text>
</comment>
<evidence type="ECO:0000256" key="1">
    <source>
        <dbReference type="SAM" id="Phobius"/>
    </source>
</evidence>
<proteinExistence type="predicted"/>
<keyword evidence="1" id="KW-0472">Membrane</keyword>
<dbReference type="Proteomes" id="UP000559010">
    <property type="component" value="Unassembled WGS sequence"/>
</dbReference>
<organism evidence="2 3">
    <name type="scientific">Marinigracilibium pacificum</name>
    <dbReference type="NCBI Taxonomy" id="2729599"/>
    <lineage>
        <taxon>Bacteria</taxon>
        <taxon>Pseudomonadati</taxon>
        <taxon>Bacteroidota</taxon>
        <taxon>Cytophagia</taxon>
        <taxon>Cytophagales</taxon>
        <taxon>Flammeovirgaceae</taxon>
        <taxon>Marinigracilibium</taxon>
    </lineage>
</organism>
<accession>A0A848IYS9</accession>
<feature type="transmembrane region" description="Helical" evidence="1">
    <location>
        <begin position="54"/>
        <end position="74"/>
    </location>
</feature>
<keyword evidence="3" id="KW-1185">Reference proteome</keyword>
<keyword evidence="1" id="KW-0812">Transmembrane</keyword>
<reference evidence="2 3" key="1">
    <citation type="submission" date="2020-04" db="EMBL/GenBank/DDBJ databases">
        <title>Flammeovirgaceae bacterium KN852 isolated from deep sea.</title>
        <authorList>
            <person name="Zhang D.-C."/>
        </authorList>
    </citation>
    <scope>NUCLEOTIDE SEQUENCE [LARGE SCALE GENOMIC DNA]</scope>
    <source>
        <strain evidence="2 3">KN852</strain>
    </source>
</reference>
<gene>
    <name evidence="2" type="ORF">HH304_08775</name>
</gene>
<dbReference type="AlphaFoldDB" id="A0A848IYS9"/>
<dbReference type="EMBL" id="JABBNU010000005">
    <property type="protein sequence ID" value="NMM48491.1"/>
    <property type="molecule type" value="Genomic_DNA"/>
</dbReference>